<feature type="DNA-binding region" description="OmpR/PhoB-type" evidence="3">
    <location>
        <begin position="14"/>
        <end position="110"/>
    </location>
</feature>
<dbReference type="EMBL" id="JBHTIH010000004">
    <property type="protein sequence ID" value="MFD0739788.1"/>
    <property type="molecule type" value="Genomic_DNA"/>
</dbReference>
<organism evidence="5 6">
    <name type="scientific">Lysobacter koreensis</name>
    <dbReference type="NCBI Taxonomy" id="266122"/>
    <lineage>
        <taxon>Bacteria</taxon>
        <taxon>Pseudomonadati</taxon>
        <taxon>Pseudomonadota</taxon>
        <taxon>Gammaproteobacteria</taxon>
        <taxon>Lysobacterales</taxon>
        <taxon>Lysobacteraceae</taxon>
        <taxon>Lysobacter</taxon>
    </lineage>
</organism>
<sequence>MPKLHHSILQSLPSERLRIGDCVVDAAVREITPAGGSPHRVSLKAVDLLLVLVAHAGKVVSRETLLETVWPDTLPGDDVVTQAVAQLRKAFDSAEPVIETIAKHGYRLRAPIEWLDSPAAPALATAPVVEPIVAVAPPAPPRALRPALRLAAVLGVALLATAIWVAIGTSNRRGPAAADESPPAIAFEKITSAPGGEFAPSVSPDGALVVYSAYLEDQHRTVLMLQTTAPVEPRALTTPARGERDVMAAWSPDGREIAFARLPVDGRCQLMRVAAAGGDARPIGPCDGARVASRFSWHPDGKSLLMAGSMSGPAHTGAIQRLELATGRSRTLAYARGPNDIDISPAYSPDGRWIAFQRNISRGDIWRMPAAGGTPERLTKLEANLYGLSWAPDGNAIVFSAHEGLGPMLYRLALPSRKVTPLGIEGAMSPSVALKNPSLAFVIEDGRTALFRVPIAAPAGGARSAPEPVFASSGSELLPSVSPDGRQIVFASDRSGDLRLWWGQVGRPTSLRPIEGFTPFPRHPAVWDGDGQKLLMVGSEGGDEALFEIFPAGGRVRKLALPDGKPTFASYLPDPQHLLVIADRGAGRLGMTLYDRGKTPWQVRAQLDDVAMARFDPLGQRIIFVRTASWGVWQTDLALRAPTLLDNLRTGGDPSAPLVMPEAGFYVQTRRLVVSPAGTWVLGSDSDCNLRWIAVAAPASRTPAPCLDERGGALSGISFDAARRQLYYSYSTDGSQDIGWARLPR</sequence>
<dbReference type="RefSeq" id="WP_386812817.1">
    <property type="nucleotide sequence ID" value="NZ_JBHTIH010000004.1"/>
</dbReference>
<evidence type="ECO:0000313" key="5">
    <source>
        <dbReference type="EMBL" id="MFD0739788.1"/>
    </source>
</evidence>
<dbReference type="SUPFAM" id="SSF82171">
    <property type="entry name" value="DPP6 N-terminal domain-like"/>
    <property type="match status" value="3"/>
</dbReference>
<dbReference type="PROSITE" id="PS51755">
    <property type="entry name" value="OMPR_PHOB"/>
    <property type="match status" value="1"/>
</dbReference>
<evidence type="ECO:0000256" key="2">
    <source>
        <dbReference type="ARBA" id="ARBA00023125"/>
    </source>
</evidence>
<dbReference type="CDD" id="cd00383">
    <property type="entry name" value="trans_reg_C"/>
    <property type="match status" value="1"/>
</dbReference>
<dbReference type="InterPro" id="IPR036388">
    <property type="entry name" value="WH-like_DNA-bd_sf"/>
</dbReference>
<dbReference type="PANTHER" id="PTHR36842">
    <property type="entry name" value="PROTEIN TOLB HOMOLOG"/>
    <property type="match status" value="1"/>
</dbReference>
<dbReference type="SMART" id="SM00862">
    <property type="entry name" value="Trans_reg_C"/>
    <property type="match status" value="1"/>
</dbReference>
<evidence type="ECO:0000256" key="3">
    <source>
        <dbReference type="PROSITE-ProRule" id="PRU01091"/>
    </source>
</evidence>
<dbReference type="Gene3D" id="1.10.10.10">
    <property type="entry name" value="Winged helix-like DNA-binding domain superfamily/Winged helix DNA-binding domain"/>
    <property type="match status" value="1"/>
</dbReference>
<keyword evidence="2 3" id="KW-0238">DNA-binding</keyword>
<protein>
    <submittedName>
        <fullName evidence="5">Winged helix-turn-helix domain-containing protein</fullName>
    </submittedName>
</protein>
<dbReference type="Pfam" id="PF07676">
    <property type="entry name" value="PD40"/>
    <property type="match status" value="5"/>
</dbReference>
<dbReference type="SUPFAM" id="SSF46894">
    <property type="entry name" value="C-terminal effector domain of the bipartite response regulators"/>
    <property type="match status" value="1"/>
</dbReference>
<dbReference type="PANTHER" id="PTHR36842:SF1">
    <property type="entry name" value="PROTEIN TOLB"/>
    <property type="match status" value="1"/>
</dbReference>
<feature type="domain" description="OmpR/PhoB-type" evidence="4">
    <location>
        <begin position="14"/>
        <end position="110"/>
    </location>
</feature>
<dbReference type="InterPro" id="IPR011659">
    <property type="entry name" value="WD40"/>
</dbReference>
<dbReference type="Gene3D" id="2.120.10.30">
    <property type="entry name" value="TolB, C-terminal domain"/>
    <property type="match status" value="2"/>
</dbReference>
<evidence type="ECO:0000256" key="1">
    <source>
        <dbReference type="ARBA" id="ARBA00009820"/>
    </source>
</evidence>
<evidence type="ECO:0000313" key="6">
    <source>
        <dbReference type="Proteomes" id="UP001597090"/>
    </source>
</evidence>
<dbReference type="InterPro" id="IPR016032">
    <property type="entry name" value="Sig_transdc_resp-reg_C-effctor"/>
</dbReference>
<dbReference type="InterPro" id="IPR001867">
    <property type="entry name" value="OmpR/PhoB-type_DNA-bd"/>
</dbReference>
<comment type="caution">
    <text evidence="5">The sequence shown here is derived from an EMBL/GenBank/DDBJ whole genome shotgun (WGS) entry which is preliminary data.</text>
</comment>
<evidence type="ECO:0000259" key="4">
    <source>
        <dbReference type="PROSITE" id="PS51755"/>
    </source>
</evidence>
<proteinExistence type="inferred from homology"/>
<dbReference type="Proteomes" id="UP001597090">
    <property type="component" value="Unassembled WGS sequence"/>
</dbReference>
<dbReference type="InterPro" id="IPR011042">
    <property type="entry name" value="6-blade_b-propeller_TolB-like"/>
</dbReference>
<keyword evidence="6" id="KW-1185">Reference proteome</keyword>
<reference evidence="6" key="1">
    <citation type="journal article" date="2019" name="Int. J. Syst. Evol. Microbiol.">
        <title>The Global Catalogue of Microorganisms (GCM) 10K type strain sequencing project: providing services to taxonomists for standard genome sequencing and annotation.</title>
        <authorList>
            <consortium name="The Broad Institute Genomics Platform"/>
            <consortium name="The Broad Institute Genome Sequencing Center for Infectious Disease"/>
            <person name="Wu L."/>
            <person name="Ma J."/>
        </authorList>
    </citation>
    <scope>NUCLEOTIDE SEQUENCE [LARGE SCALE GENOMIC DNA]</scope>
    <source>
        <strain evidence="6">CCUG 55491</strain>
    </source>
</reference>
<gene>
    <name evidence="5" type="ORF">ACFQZQ_10895</name>
</gene>
<comment type="similarity">
    <text evidence="1">Belongs to the TolB family.</text>
</comment>
<accession>A0ABW2YN76</accession>
<name>A0ABW2YN76_9GAMM</name>
<dbReference type="Pfam" id="PF00486">
    <property type="entry name" value="Trans_reg_C"/>
    <property type="match status" value="1"/>
</dbReference>